<evidence type="ECO:0000256" key="1">
    <source>
        <dbReference type="ARBA" id="ARBA00004370"/>
    </source>
</evidence>
<dbReference type="GO" id="GO:0098803">
    <property type="term" value="C:respiratory chain complex"/>
    <property type="evidence" value="ECO:0007669"/>
    <property type="project" value="UniProtKB-UniRule"/>
</dbReference>
<keyword evidence="3" id="KW-0813">Transport</keyword>
<comment type="subcellular location">
    <subcellularLocation>
        <location evidence="1">Membrane</location>
    </subcellularLocation>
</comment>
<comment type="cofactor">
    <cofactor evidence="12">
        <name>Fe cation</name>
        <dbReference type="ChEBI" id="CHEBI:24875"/>
    </cofactor>
    <text evidence="12">Binds 2 iron ions per subunit.</text>
</comment>
<feature type="transmembrane region" description="Helical" evidence="13">
    <location>
        <begin position="193"/>
        <end position="213"/>
    </location>
</feature>
<keyword evidence="8 13" id="KW-1133">Transmembrane helix</keyword>
<dbReference type="GO" id="GO:0046872">
    <property type="term" value="F:metal ion binding"/>
    <property type="evidence" value="ECO:0007669"/>
    <property type="project" value="UniProtKB-UniRule"/>
</dbReference>
<organism evidence="14 15">
    <name type="scientific">Gonapodya prolifera (strain JEL478)</name>
    <name type="common">Monoblepharis prolifera</name>
    <dbReference type="NCBI Taxonomy" id="1344416"/>
    <lineage>
        <taxon>Eukaryota</taxon>
        <taxon>Fungi</taxon>
        <taxon>Fungi incertae sedis</taxon>
        <taxon>Chytridiomycota</taxon>
        <taxon>Chytridiomycota incertae sedis</taxon>
        <taxon>Monoblepharidomycetes</taxon>
        <taxon>Monoblepharidales</taxon>
        <taxon>Gonapodyaceae</taxon>
        <taxon>Gonapodya</taxon>
    </lineage>
</organism>
<keyword evidence="9 12" id="KW-0560">Oxidoreductase</keyword>
<dbReference type="InterPro" id="IPR002680">
    <property type="entry name" value="AOX"/>
</dbReference>
<feature type="transmembrane region" description="Helical" evidence="13">
    <location>
        <begin position="127"/>
        <end position="148"/>
    </location>
</feature>
<dbReference type="GO" id="GO:0009916">
    <property type="term" value="F:alternative oxidase activity"/>
    <property type="evidence" value="ECO:0007669"/>
    <property type="project" value="UniProtKB-UniRule"/>
</dbReference>
<evidence type="ECO:0000313" key="15">
    <source>
        <dbReference type="Proteomes" id="UP000070544"/>
    </source>
</evidence>
<reference evidence="14 15" key="1">
    <citation type="journal article" date="2015" name="Genome Biol. Evol.">
        <title>Phylogenomic analyses indicate that early fungi evolved digesting cell walls of algal ancestors of land plants.</title>
        <authorList>
            <person name="Chang Y."/>
            <person name="Wang S."/>
            <person name="Sekimoto S."/>
            <person name="Aerts A.L."/>
            <person name="Choi C."/>
            <person name="Clum A."/>
            <person name="LaButti K.M."/>
            <person name="Lindquist E.A."/>
            <person name="Yee Ngan C."/>
            <person name="Ohm R.A."/>
            <person name="Salamov A.A."/>
            <person name="Grigoriev I.V."/>
            <person name="Spatafora J.W."/>
            <person name="Berbee M.L."/>
        </authorList>
    </citation>
    <scope>NUCLEOTIDE SEQUENCE [LARGE SCALE GENOMIC DNA]</scope>
    <source>
        <strain evidence="14 15">JEL478</strain>
    </source>
</reference>
<evidence type="ECO:0000256" key="3">
    <source>
        <dbReference type="ARBA" id="ARBA00022448"/>
    </source>
</evidence>
<comment type="similarity">
    <text evidence="2 12">Belongs to the alternative oxidase family.</text>
</comment>
<proteinExistence type="inferred from homology"/>
<accession>A0A139AZP3</accession>
<dbReference type="InterPro" id="IPR038659">
    <property type="entry name" value="AOX_sf"/>
</dbReference>
<evidence type="ECO:0000256" key="12">
    <source>
        <dbReference type="RuleBase" id="RU003779"/>
    </source>
</evidence>
<dbReference type="GO" id="GO:0016020">
    <property type="term" value="C:membrane"/>
    <property type="evidence" value="ECO:0007669"/>
    <property type="project" value="UniProtKB-SubCell"/>
</dbReference>
<dbReference type="OMA" id="RISKDYW"/>
<evidence type="ECO:0000256" key="10">
    <source>
        <dbReference type="ARBA" id="ARBA00023004"/>
    </source>
</evidence>
<dbReference type="STRING" id="1344416.A0A139AZP3"/>
<keyword evidence="15" id="KW-1185">Reference proteome</keyword>
<dbReference type="EMBL" id="KQ965731">
    <property type="protein sequence ID" value="KXS22212.1"/>
    <property type="molecule type" value="Genomic_DNA"/>
</dbReference>
<dbReference type="AlphaFoldDB" id="A0A139AZP3"/>
<evidence type="ECO:0000256" key="13">
    <source>
        <dbReference type="SAM" id="Phobius"/>
    </source>
</evidence>
<evidence type="ECO:0000256" key="5">
    <source>
        <dbReference type="ARBA" id="ARBA00022692"/>
    </source>
</evidence>
<evidence type="ECO:0000313" key="14">
    <source>
        <dbReference type="EMBL" id="KXS22212.1"/>
    </source>
</evidence>
<dbReference type="EC" id="1.-.-.-" evidence="12"/>
<evidence type="ECO:0000256" key="4">
    <source>
        <dbReference type="ARBA" id="ARBA00022660"/>
    </source>
</evidence>
<keyword evidence="6 12" id="KW-0479">Metal-binding</keyword>
<evidence type="ECO:0000256" key="8">
    <source>
        <dbReference type="ARBA" id="ARBA00022989"/>
    </source>
</evidence>
<dbReference type="GO" id="GO:0005739">
    <property type="term" value="C:mitochondrion"/>
    <property type="evidence" value="ECO:0007669"/>
    <property type="project" value="TreeGrafter"/>
</dbReference>
<keyword evidence="7 12" id="KW-0249">Electron transport</keyword>
<dbReference type="GO" id="GO:0010230">
    <property type="term" value="P:alternative respiration"/>
    <property type="evidence" value="ECO:0007669"/>
    <property type="project" value="TreeGrafter"/>
</dbReference>
<keyword evidence="11 12" id="KW-0472">Membrane</keyword>
<dbReference type="OrthoDB" id="16906at2759"/>
<evidence type="ECO:0000256" key="2">
    <source>
        <dbReference type="ARBA" id="ARBA00008388"/>
    </source>
</evidence>
<dbReference type="Proteomes" id="UP000070544">
    <property type="component" value="Unassembled WGS sequence"/>
</dbReference>
<evidence type="ECO:0000256" key="11">
    <source>
        <dbReference type="ARBA" id="ARBA00023136"/>
    </source>
</evidence>
<dbReference type="CDD" id="cd01053">
    <property type="entry name" value="AOX"/>
    <property type="match status" value="1"/>
</dbReference>
<evidence type="ECO:0000256" key="7">
    <source>
        <dbReference type="ARBA" id="ARBA00022982"/>
    </source>
</evidence>
<evidence type="ECO:0000256" key="9">
    <source>
        <dbReference type="ARBA" id="ARBA00023002"/>
    </source>
</evidence>
<dbReference type="PANTHER" id="PTHR31803">
    <property type="entry name" value="ALTERNATIVE OXIDASE"/>
    <property type="match status" value="1"/>
</dbReference>
<dbReference type="Gene3D" id="1.20.1260.140">
    <property type="entry name" value="Alternative oxidase"/>
    <property type="match status" value="1"/>
</dbReference>
<keyword evidence="5 12" id="KW-0812">Transmembrane</keyword>
<sequence>MLRGTPAIITLSSRLGLQHTGFAISRHLASVSAAAAAHERHPVGVGHQDGNSLSLKSEVTWLGDLPIVQPLPVRREFREHKLSSEELEKWKVGVGYHRVAETWSDKVAFALVKMLRYPTDVFFRKKYIHRAVLLETVAAVPGMVAGALRHLTSLRRMRHDGGWITHLLHEAENERMHLMTWTKIFNPRPWERLLVLAVQGVFWNAYFVVYLLFPKVAHRFVGYLEEEAVVSYTHFLHSIDNGSIENSPAPRIAIDYWNLKDDAKLRDVVLAVRADEAAHRDVNHHLADRLIHAREDLREPFQPDFEIVDTSARYEKVDSQGKRVGPTADNEGLIPRVDMKLKA</sequence>
<gene>
    <name evidence="14" type="ORF">M427DRAFT_50555</name>
</gene>
<keyword evidence="10 12" id="KW-0408">Iron</keyword>
<dbReference type="PANTHER" id="PTHR31803:SF3">
    <property type="entry name" value="ALTERNATIVE OXIDASE"/>
    <property type="match status" value="1"/>
</dbReference>
<evidence type="ECO:0000256" key="6">
    <source>
        <dbReference type="ARBA" id="ARBA00022723"/>
    </source>
</evidence>
<protein>
    <recommendedName>
        <fullName evidence="12">Alternative oxidase</fullName>
        <ecNumber evidence="12">1.-.-.-</ecNumber>
    </recommendedName>
</protein>
<dbReference type="Pfam" id="PF01786">
    <property type="entry name" value="AOX"/>
    <property type="match status" value="1"/>
</dbReference>
<keyword evidence="4 12" id="KW-0679">Respiratory chain</keyword>
<name>A0A139AZP3_GONPJ</name>